<feature type="region of interest" description="Disordered" evidence="1">
    <location>
        <begin position="148"/>
        <end position="172"/>
    </location>
</feature>
<evidence type="ECO:0008006" key="6">
    <source>
        <dbReference type="Google" id="ProtNLM"/>
    </source>
</evidence>
<evidence type="ECO:0000256" key="3">
    <source>
        <dbReference type="SAM" id="SignalP"/>
    </source>
</evidence>
<evidence type="ECO:0000256" key="2">
    <source>
        <dbReference type="SAM" id="Phobius"/>
    </source>
</evidence>
<dbReference type="OrthoDB" id="5390143at2759"/>
<dbReference type="AlphaFoldDB" id="A0A5M8PZG6"/>
<feature type="transmembrane region" description="Helical" evidence="2">
    <location>
        <begin position="176"/>
        <end position="199"/>
    </location>
</feature>
<dbReference type="Proteomes" id="UP000324767">
    <property type="component" value="Unassembled WGS sequence"/>
</dbReference>
<dbReference type="EMBL" id="VXIT01000002">
    <property type="protein sequence ID" value="KAA6415209.1"/>
    <property type="molecule type" value="Genomic_DNA"/>
</dbReference>
<sequence length="265" mass="28075">MLSLVLIIIFFAYHISAQQNTFFNPPNTAYGQVVHNYTVDEVWALGSSQNITWSTSYTNMTLLLWQNDNPNCETFIASGPSPGYYNWEPITTIQNLANGIVFFFQVHDLSGSGDMFGSHYFNLTASSATSTTSSRAATSTTASATTAAAATSADTASDSAQSSSSSSGGMSSSTKAGIGVGVGVGVPLIAAIGFGFFLLGRQKARRNVPPLANDTHDGKHGLYPRAGVGLQEISGNQVHEMPAQYQAHELPGQDVRAELPTKHGQ</sequence>
<name>A0A5M8PZG6_9LECA</name>
<keyword evidence="2" id="KW-1133">Transmembrane helix</keyword>
<feature type="signal peptide" evidence="3">
    <location>
        <begin position="1"/>
        <end position="17"/>
    </location>
</feature>
<reference evidence="4 5" key="1">
    <citation type="submission" date="2019-09" db="EMBL/GenBank/DDBJ databases">
        <title>The hologenome of the rock-dwelling lichen Lasallia pustulata.</title>
        <authorList>
            <person name="Greshake Tzovaras B."/>
            <person name="Segers F."/>
            <person name="Bicker A."/>
            <person name="Dal Grande F."/>
            <person name="Otte J."/>
            <person name="Hankeln T."/>
            <person name="Schmitt I."/>
            <person name="Ebersberger I."/>
        </authorList>
    </citation>
    <scope>NUCLEOTIDE SEQUENCE [LARGE SCALE GENOMIC DNA]</scope>
    <source>
        <strain evidence="4">A1-1</strain>
    </source>
</reference>
<comment type="caution">
    <text evidence="4">The sequence shown here is derived from an EMBL/GenBank/DDBJ whole genome shotgun (WGS) entry which is preliminary data.</text>
</comment>
<gene>
    <name evidence="4" type="ORF">FRX48_01962</name>
</gene>
<keyword evidence="2" id="KW-0812">Transmembrane</keyword>
<evidence type="ECO:0000313" key="4">
    <source>
        <dbReference type="EMBL" id="KAA6415209.1"/>
    </source>
</evidence>
<accession>A0A5M8PZG6</accession>
<proteinExistence type="predicted"/>
<keyword evidence="3" id="KW-0732">Signal</keyword>
<feature type="chain" id="PRO_5024279049" description="Mid2 domain-containing protein" evidence="3">
    <location>
        <begin position="18"/>
        <end position="265"/>
    </location>
</feature>
<keyword evidence="2" id="KW-0472">Membrane</keyword>
<evidence type="ECO:0000313" key="5">
    <source>
        <dbReference type="Proteomes" id="UP000324767"/>
    </source>
</evidence>
<protein>
    <recommendedName>
        <fullName evidence="6">Mid2 domain-containing protein</fullName>
    </recommendedName>
</protein>
<organism evidence="4 5">
    <name type="scientific">Lasallia pustulata</name>
    <dbReference type="NCBI Taxonomy" id="136370"/>
    <lineage>
        <taxon>Eukaryota</taxon>
        <taxon>Fungi</taxon>
        <taxon>Dikarya</taxon>
        <taxon>Ascomycota</taxon>
        <taxon>Pezizomycotina</taxon>
        <taxon>Lecanoromycetes</taxon>
        <taxon>OSLEUM clade</taxon>
        <taxon>Umbilicariomycetidae</taxon>
        <taxon>Umbilicariales</taxon>
        <taxon>Umbilicariaceae</taxon>
        <taxon>Lasallia</taxon>
    </lineage>
</organism>
<evidence type="ECO:0000256" key="1">
    <source>
        <dbReference type="SAM" id="MobiDB-lite"/>
    </source>
</evidence>